<dbReference type="EMBL" id="GECZ01029907">
    <property type="protein sequence ID" value="JAS39862.1"/>
    <property type="molecule type" value="Transcribed_RNA"/>
</dbReference>
<dbReference type="AlphaFoldDB" id="A0A1B6EPK2"/>
<dbReference type="Gene3D" id="3.30.1390.10">
    <property type="match status" value="1"/>
</dbReference>
<name>A0A1B6EPK2_9HEMI</name>
<dbReference type="GO" id="GO:0006412">
    <property type="term" value="P:translation"/>
    <property type="evidence" value="ECO:0007669"/>
    <property type="project" value="InterPro"/>
</dbReference>
<dbReference type="SUPFAM" id="SSF48300">
    <property type="entry name" value="Ribosomal protein L7/12, oligomerisation (N-terminal) domain"/>
    <property type="match status" value="1"/>
</dbReference>
<keyword evidence="3" id="KW-0687">Ribonucleoprotein</keyword>
<evidence type="ECO:0000256" key="2">
    <source>
        <dbReference type="ARBA" id="ARBA00022980"/>
    </source>
</evidence>
<dbReference type="PANTHER" id="PTHR45987:SF4">
    <property type="entry name" value="LARGE RIBOSOMAL SUBUNIT PROTEIN BL12M"/>
    <property type="match status" value="1"/>
</dbReference>
<evidence type="ECO:0000313" key="6">
    <source>
        <dbReference type="EMBL" id="JAS39862.1"/>
    </source>
</evidence>
<dbReference type="InterPro" id="IPR014719">
    <property type="entry name" value="Ribosomal_bL12_C/ClpS-like"/>
</dbReference>
<evidence type="ECO:0008006" key="7">
    <source>
        <dbReference type="Google" id="ProtNLM"/>
    </source>
</evidence>
<keyword evidence="2" id="KW-0689">Ribosomal protein</keyword>
<dbReference type="GO" id="GO:0005762">
    <property type="term" value="C:mitochondrial large ribosomal subunit"/>
    <property type="evidence" value="ECO:0007669"/>
    <property type="project" value="TreeGrafter"/>
</dbReference>
<dbReference type="InterPro" id="IPR000206">
    <property type="entry name" value="Ribosomal_bL12"/>
</dbReference>
<dbReference type="PANTHER" id="PTHR45987">
    <property type="entry name" value="39S RIBOSOMAL PROTEIN L12"/>
    <property type="match status" value="1"/>
</dbReference>
<evidence type="ECO:0000259" key="4">
    <source>
        <dbReference type="Pfam" id="PF00542"/>
    </source>
</evidence>
<dbReference type="InterPro" id="IPR013823">
    <property type="entry name" value="Ribosomal_bL12_C"/>
</dbReference>
<comment type="similarity">
    <text evidence="1">Belongs to the bacterial ribosomal protein bL12 family.</text>
</comment>
<dbReference type="InterPro" id="IPR008932">
    <property type="entry name" value="Ribosomal_bL12_oligo"/>
</dbReference>
<gene>
    <name evidence="6" type="ORF">g.45604</name>
</gene>
<dbReference type="Pfam" id="PF16320">
    <property type="entry name" value="Ribosomal_L12_N"/>
    <property type="match status" value="1"/>
</dbReference>
<dbReference type="Pfam" id="PF00542">
    <property type="entry name" value="Ribosomal_L12"/>
    <property type="match status" value="1"/>
</dbReference>
<dbReference type="SUPFAM" id="SSF54736">
    <property type="entry name" value="ClpS-like"/>
    <property type="match status" value="1"/>
</dbReference>
<feature type="domain" description="Large ribosomal subunit protein bL12 oligomerization" evidence="5">
    <location>
        <begin position="47"/>
        <end position="92"/>
    </location>
</feature>
<evidence type="ECO:0000256" key="1">
    <source>
        <dbReference type="ARBA" id="ARBA00007197"/>
    </source>
</evidence>
<dbReference type="GO" id="GO:0003735">
    <property type="term" value="F:structural constituent of ribosome"/>
    <property type="evidence" value="ECO:0007669"/>
    <property type="project" value="InterPro"/>
</dbReference>
<feature type="domain" description="Large ribosomal subunit protein bL12 C-terminal" evidence="4">
    <location>
        <begin position="108"/>
        <end position="155"/>
    </location>
</feature>
<reference evidence="6" key="1">
    <citation type="submission" date="2015-11" db="EMBL/GenBank/DDBJ databases">
        <title>De novo transcriptome assembly of four potential Pierce s Disease insect vectors from Arizona vineyards.</title>
        <authorList>
            <person name="Tassone E.E."/>
        </authorList>
    </citation>
    <scope>NUCLEOTIDE SEQUENCE</scope>
</reference>
<protein>
    <recommendedName>
        <fullName evidence="7">Ribosomal protein L7/L12 oligomerisation domain-containing protein</fullName>
    </recommendedName>
</protein>
<organism evidence="6">
    <name type="scientific">Cuerna arida</name>
    <dbReference type="NCBI Taxonomy" id="1464854"/>
    <lineage>
        <taxon>Eukaryota</taxon>
        <taxon>Metazoa</taxon>
        <taxon>Ecdysozoa</taxon>
        <taxon>Arthropoda</taxon>
        <taxon>Hexapoda</taxon>
        <taxon>Insecta</taxon>
        <taxon>Pterygota</taxon>
        <taxon>Neoptera</taxon>
        <taxon>Paraneoptera</taxon>
        <taxon>Hemiptera</taxon>
        <taxon>Auchenorrhyncha</taxon>
        <taxon>Membracoidea</taxon>
        <taxon>Cicadellidae</taxon>
        <taxon>Cicadellinae</taxon>
        <taxon>Proconiini</taxon>
        <taxon>Cuerna</taxon>
    </lineage>
</organism>
<dbReference type="GO" id="GO:0003729">
    <property type="term" value="F:mRNA binding"/>
    <property type="evidence" value="ECO:0007669"/>
    <property type="project" value="TreeGrafter"/>
</dbReference>
<feature type="non-terminal residue" evidence="6">
    <location>
        <position position="155"/>
    </location>
</feature>
<proteinExistence type="inferred from homology"/>
<sequence>MLSIRLITSYNCSKLIRNISKWSPLLNQVEPLSVPEPSGAPKVYPEKINRIAEDITKLTLIEVSELSALLKQTLNLPDTPMMPMGGFVTTAAQPEDEAEPQKQVQTSFTVKLMGFDESKKIGIIKEIRNLVEGLNLVQAKKFVESVPAVIKANVN</sequence>
<evidence type="ECO:0000256" key="3">
    <source>
        <dbReference type="ARBA" id="ARBA00023274"/>
    </source>
</evidence>
<dbReference type="CDD" id="cd00387">
    <property type="entry name" value="Ribosomal_L7_L12"/>
    <property type="match status" value="1"/>
</dbReference>
<dbReference type="InterPro" id="IPR036235">
    <property type="entry name" value="Ribosomal_bL12_oligo_N_sf"/>
</dbReference>
<accession>A0A1B6EPK2</accession>
<evidence type="ECO:0000259" key="5">
    <source>
        <dbReference type="Pfam" id="PF16320"/>
    </source>
</evidence>